<evidence type="ECO:0000313" key="1">
    <source>
        <dbReference type="EMBL" id="RDX48529.1"/>
    </source>
</evidence>
<gene>
    <name evidence="1" type="ORF">OH76DRAFT_1557070</name>
</gene>
<evidence type="ECO:0008006" key="3">
    <source>
        <dbReference type="Google" id="ProtNLM"/>
    </source>
</evidence>
<dbReference type="OrthoDB" id="3222238at2759"/>
<dbReference type="InterPro" id="IPR032675">
    <property type="entry name" value="LRR_dom_sf"/>
</dbReference>
<dbReference type="AlphaFoldDB" id="A0A371D7N6"/>
<evidence type="ECO:0000313" key="2">
    <source>
        <dbReference type="Proteomes" id="UP000256964"/>
    </source>
</evidence>
<proteinExistence type="predicted"/>
<accession>A0A371D7N6</accession>
<dbReference type="Proteomes" id="UP000256964">
    <property type="component" value="Unassembled WGS sequence"/>
</dbReference>
<sequence length="543" mass="60677">MLDFEEIATYSHLACSIGIASAHMSSAAQVASCRREVVVAIIFHLVHAPNSWKGNLARCARVNKFFFHLAVKTLWEDIEDWNPLYYVLHKSYGKRRGYQPTIRAPIDEQKWSRLKMYAEHVRRVRCLMDGSTMEPDGAQLTTLKTLVDRAGGTPIFPNLRRVDAIHMENPPSCEPFAFLPPSLRELSLKFPLHDFLWGDDKGPDPGFEQMLRLLHTKSPALTSFSFTFGGENATSIVKLQQLTPLLGFTHLQRLEVEISWICCKGFLRAVCAKLPELVSLAVVLDTVMDDETVEPVEGLSWLGISTLEEFQISGHPRDMAAALEIIAPSPLRVVDLRSSYDSTGWARSLKLLAAHFHSTITRLSLAVVVDDESHCKEPPQFALFARPLYVLSRLEAFIFDAHTVPCMSMSRLALKLTDADLRGIAKAWPKLRKLVILGKPGSTGETITPRCISAFAGKCTQLEALALPFPDVSEFSPGTRVTKLVPTVKRLAFVQDSMHKLQEAKDARAKCGAYLARVLPNIKVFEVLPVRSGDEKVAYWKDL</sequence>
<organism evidence="1 2">
    <name type="scientific">Lentinus brumalis</name>
    <dbReference type="NCBI Taxonomy" id="2498619"/>
    <lineage>
        <taxon>Eukaryota</taxon>
        <taxon>Fungi</taxon>
        <taxon>Dikarya</taxon>
        <taxon>Basidiomycota</taxon>
        <taxon>Agaricomycotina</taxon>
        <taxon>Agaricomycetes</taxon>
        <taxon>Polyporales</taxon>
        <taxon>Polyporaceae</taxon>
        <taxon>Lentinus</taxon>
    </lineage>
</organism>
<dbReference type="Gene3D" id="3.80.10.10">
    <property type="entry name" value="Ribonuclease Inhibitor"/>
    <property type="match status" value="1"/>
</dbReference>
<name>A0A371D7N6_9APHY</name>
<reference evidence="1 2" key="1">
    <citation type="journal article" date="2018" name="Biotechnol. Biofuels">
        <title>Integrative visual omics of the white-rot fungus Polyporus brumalis exposes the biotechnological potential of its oxidative enzymes for delignifying raw plant biomass.</title>
        <authorList>
            <person name="Miyauchi S."/>
            <person name="Rancon A."/>
            <person name="Drula E."/>
            <person name="Hage H."/>
            <person name="Chaduli D."/>
            <person name="Favel A."/>
            <person name="Grisel S."/>
            <person name="Henrissat B."/>
            <person name="Herpoel-Gimbert I."/>
            <person name="Ruiz-Duenas F.J."/>
            <person name="Chevret D."/>
            <person name="Hainaut M."/>
            <person name="Lin J."/>
            <person name="Wang M."/>
            <person name="Pangilinan J."/>
            <person name="Lipzen A."/>
            <person name="Lesage-Meessen L."/>
            <person name="Navarro D."/>
            <person name="Riley R."/>
            <person name="Grigoriev I.V."/>
            <person name="Zhou S."/>
            <person name="Raouche S."/>
            <person name="Rosso M.N."/>
        </authorList>
    </citation>
    <scope>NUCLEOTIDE SEQUENCE [LARGE SCALE GENOMIC DNA]</scope>
    <source>
        <strain evidence="1 2">BRFM 1820</strain>
    </source>
</reference>
<keyword evidence="2" id="KW-1185">Reference proteome</keyword>
<dbReference type="EMBL" id="KZ857411">
    <property type="protein sequence ID" value="RDX48529.1"/>
    <property type="molecule type" value="Genomic_DNA"/>
</dbReference>
<protein>
    <recommendedName>
        <fullName evidence="3">F-box domain-containing protein</fullName>
    </recommendedName>
</protein>